<name>A0A813KNU1_POLGL</name>
<protein>
    <submittedName>
        <fullName evidence="2">Uncharacterized protein</fullName>
    </submittedName>
</protein>
<feature type="compositionally biased region" description="Polar residues" evidence="1">
    <location>
        <begin position="279"/>
        <end position="298"/>
    </location>
</feature>
<evidence type="ECO:0000313" key="3">
    <source>
        <dbReference type="Proteomes" id="UP000626109"/>
    </source>
</evidence>
<feature type="compositionally biased region" description="Polar residues" evidence="1">
    <location>
        <begin position="429"/>
        <end position="440"/>
    </location>
</feature>
<sequence>MLPSTSEFQPKRVSMVLKRSSEEEEEETEEGQQLLTAKADAARLRVLLAARAVSNGLDGPARSHLSFVEPSAEASGTMESCSQERIAQQSFKMLEALEPEEATSEEDSPPPLIETGACPEKEDEGSSSEPTLKSIAKAQDDEVWAQLRQQLQSLHKNVQDFARSHIPPAVATPASSSAGRGIQAPTHNHRQPQTQQTAHQEQHYRNNQQQQNQHGTQHQLHQHPQQHNYQQQQRHPHQQQQQQQQQHQQQRQQQRLQHQQRQQQLQQFQRPQPAEQMHQRQLPQASGPVTPNTQASHSQKASCADLCISQSWRLASDGVPTPKADSLSPEEPSTSSRPIPPLPAGQHSSATAAMGGIGAVARVAALAASRSRAVCRSPPVSLRAPAATPRTPVLIQRAQIQQPRSYIGQRIQEQLPASRPFLQQKADAVSSTASTMSHTQADGDLPVPSLNASTLNFPLAASSFSCAAFAGRAQSQSPPMRGQPVPHAVVRAVSAPRFMSIQTTHLPTTPRAFPSWPSVVLPPGSRGVSPMPMPIRSVSSESFGAFTPGHPSAGSPHPSVRTGMVSPRMTSEPVAFRAGTGMPNLVVAMRDSPLFPGR</sequence>
<proteinExistence type="predicted"/>
<comment type="caution">
    <text evidence="2">The sequence shown here is derived from an EMBL/GenBank/DDBJ whole genome shotgun (WGS) entry which is preliminary data.</text>
</comment>
<feature type="region of interest" description="Disordered" evidence="1">
    <location>
        <begin position="93"/>
        <end position="137"/>
    </location>
</feature>
<feature type="region of interest" description="Disordered" evidence="1">
    <location>
        <begin position="1"/>
        <end position="34"/>
    </location>
</feature>
<dbReference type="Proteomes" id="UP000626109">
    <property type="component" value="Unassembled WGS sequence"/>
</dbReference>
<feature type="region of interest" description="Disordered" evidence="1">
    <location>
        <begin position="423"/>
        <end position="444"/>
    </location>
</feature>
<organism evidence="2 3">
    <name type="scientific">Polarella glacialis</name>
    <name type="common">Dinoflagellate</name>
    <dbReference type="NCBI Taxonomy" id="89957"/>
    <lineage>
        <taxon>Eukaryota</taxon>
        <taxon>Sar</taxon>
        <taxon>Alveolata</taxon>
        <taxon>Dinophyceae</taxon>
        <taxon>Suessiales</taxon>
        <taxon>Suessiaceae</taxon>
        <taxon>Polarella</taxon>
    </lineage>
</organism>
<feature type="compositionally biased region" description="Low complexity" evidence="1">
    <location>
        <begin position="191"/>
        <end position="273"/>
    </location>
</feature>
<evidence type="ECO:0000313" key="2">
    <source>
        <dbReference type="EMBL" id="CAE8704427.1"/>
    </source>
</evidence>
<feature type="compositionally biased region" description="Acidic residues" evidence="1">
    <location>
        <begin position="97"/>
        <end position="108"/>
    </location>
</feature>
<dbReference type="EMBL" id="CAJNNW010030778">
    <property type="protein sequence ID" value="CAE8704427.1"/>
    <property type="molecule type" value="Genomic_DNA"/>
</dbReference>
<dbReference type="AlphaFoldDB" id="A0A813KNU1"/>
<gene>
    <name evidence="2" type="ORF">PGLA2088_LOCUS33160</name>
</gene>
<feature type="region of interest" description="Disordered" evidence="1">
    <location>
        <begin position="158"/>
        <end position="298"/>
    </location>
</feature>
<accession>A0A813KNU1</accession>
<evidence type="ECO:0000256" key="1">
    <source>
        <dbReference type="SAM" id="MobiDB-lite"/>
    </source>
</evidence>
<reference evidence="2" key="1">
    <citation type="submission" date="2021-02" db="EMBL/GenBank/DDBJ databases">
        <authorList>
            <person name="Dougan E. K."/>
            <person name="Rhodes N."/>
            <person name="Thang M."/>
            <person name="Chan C."/>
        </authorList>
    </citation>
    <scope>NUCLEOTIDE SEQUENCE</scope>
</reference>
<feature type="compositionally biased region" description="Low complexity" evidence="1">
    <location>
        <begin position="167"/>
        <end position="178"/>
    </location>
</feature>
<feature type="region of interest" description="Disordered" evidence="1">
    <location>
        <begin position="317"/>
        <end position="350"/>
    </location>
</feature>